<keyword evidence="1 3" id="KW-0732">Signal</keyword>
<accession>A0A927BV67</accession>
<gene>
    <name evidence="4" type="ORF">IDH44_19725</name>
</gene>
<dbReference type="RefSeq" id="WP_190920547.1">
    <property type="nucleotide sequence ID" value="NZ_JACXIZ010000038.1"/>
</dbReference>
<dbReference type="InterPro" id="IPR050490">
    <property type="entry name" value="Bact_solute-bd_prot1"/>
</dbReference>
<evidence type="ECO:0000256" key="2">
    <source>
        <dbReference type="SAM" id="MobiDB-lite"/>
    </source>
</evidence>
<name>A0A927BV67_9BACL</name>
<feature type="signal peptide" evidence="3">
    <location>
        <begin position="1"/>
        <end position="25"/>
    </location>
</feature>
<dbReference type="EMBL" id="JACXIZ010000038">
    <property type="protein sequence ID" value="MBD2847438.1"/>
    <property type="molecule type" value="Genomic_DNA"/>
</dbReference>
<comment type="caution">
    <text evidence="4">The sequence shown here is derived from an EMBL/GenBank/DDBJ whole genome shotgun (WGS) entry which is preliminary data.</text>
</comment>
<protein>
    <submittedName>
        <fullName evidence="4">ABC transporter substrate-binding protein</fullName>
    </submittedName>
</protein>
<dbReference type="SUPFAM" id="SSF53850">
    <property type="entry name" value="Periplasmic binding protein-like II"/>
    <property type="match status" value="1"/>
</dbReference>
<keyword evidence="5" id="KW-1185">Reference proteome</keyword>
<evidence type="ECO:0000256" key="1">
    <source>
        <dbReference type="ARBA" id="ARBA00022729"/>
    </source>
</evidence>
<dbReference type="PANTHER" id="PTHR43649:SF33">
    <property type="entry name" value="POLYGALACTURONAN_RHAMNOGALACTURONAN-BINDING PROTEIN YTCQ"/>
    <property type="match status" value="1"/>
</dbReference>
<dbReference type="PANTHER" id="PTHR43649">
    <property type="entry name" value="ARABINOSE-BINDING PROTEIN-RELATED"/>
    <property type="match status" value="1"/>
</dbReference>
<evidence type="ECO:0000256" key="3">
    <source>
        <dbReference type="SAM" id="SignalP"/>
    </source>
</evidence>
<dbReference type="AlphaFoldDB" id="A0A927BV67"/>
<dbReference type="Gene3D" id="3.40.190.10">
    <property type="entry name" value="Periplasmic binding protein-like II"/>
    <property type="match status" value="2"/>
</dbReference>
<sequence length="556" mass="61246">MKTTTKRMAALLACIMLVTLLAACAGNNNAPESGNAGNTDGAAGQTNNGDNAAVEEPEEPVVLEWLGYDSYAEPDADSAVVQMVEEKFNAEFDFWYVDAQKWDDNLNVKLAAGEMPDVLKIPNRQNIAKYVDQGILAPIPKEKFEELAPTYTAFIDENYPEAWDGVMFNGEIYAIPTTNLNGSYPTVVIWRQDWLDNVGIAKVPETLEEYEEALYKFRNDDPDGNGQKDTYGLSDFALPNILGAFGYPGISDFKQAAKGDPSKSLQFTEKDGQLVFAAVQPEMKEALAVLQQWYADGIIDPEFLTSENTTGYWADSQAFYNGKIGLTGMGMFYHWRHELDPSLPDDVGGGQYKAFMDAQPDGELAFGVPAVGPEGKSGTPQWDTTSHPVAITTKAAEDPRKLDTVLQMVEAAVTDYEYYLSVTSGEEGVDWKLDGDTFVNLSAADSVADQNKKGKNVLSVKVSYDEYLKKKDPFIYAFGDKYANINGYTSMFVPTVEVFEKNSSALNKLTIETYLKIITGESPVDAFDAYTEQFMRIGGTEVEEAVNAAYDELMGR</sequence>
<dbReference type="PROSITE" id="PS51257">
    <property type="entry name" value="PROKAR_LIPOPROTEIN"/>
    <property type="match status" value="1"/>
</dbReference>
<proteinExistence type="predicted"/>
<evidence type="ECO:0000313" key="4">
    <source>
        <dbReference type="EMBL" id="MBD2847438.1"/>
    </source>
</evidence>
<feature type="compositionally biased region" description="Polar residues" evidence="2">
    <location>
        <begin position="35"/>
        <end position="50"/>
    </location>
</feature>
<organism evidence="4 5">
    <name type="scientific">Paenibacillus sabuli</name>
    <dbReference type="NCBI Taxonomy" id="2772509"/>
    <lineage>
        <taxon>Bacteria</taxon>
        <taxon>Bacillati</taxon>
        <taxon>Bacillota</taxon>
        <taxon>Bacilli</taxon>
        <taxon>Bacillales</taxon>
        <taxon>Paenibacillaceae</taxon>
        <taxon>Paenibacillus</taxon>
    </lineage>
</organism>
<dbReference type="Proteomes" id="UP000621560">
    <property type="component" value="Unassembled WGS sequence"/>
</dbReference>
<evidence type="ECO:0000313" key="5">
    <source>
        <dbReference type="Proteomes" id="UP000621560"/>
    </source>
</evidence>
<feature type="region of interest" description="Disordered" evidence="2">
    <location>
        <begin position="35"/>
        <end position="55"/>
    </location>
</feature>
<reference evidence="4" key="1">
    <citation type="submission" date="2020-09" db="EMBL/GenBank/DDBJ databases">
        <title>A novel bacterium of genus Paenibacillus, isolated from South China Sea.</title>
        <authorList>
            <person name="Huang H."/>
            <person name="Mo K."/>
            <person name="Hu Y."/>
        </authorList>
    </citation>
    <scope>NUCLEOTIDE SEQUENCE</scope>
    <source>
        <strain evidence="4">IB182496</strain>
    </source>
</reference>
<feature type="chain" id="PRO_5039489777" evidence="3">
    <location>
        <begin position="26"/>
        <end position="556"/>
    </location>
</feature>